<dbReference type="Pfam" id="PF18950">
    <property type="entry name" value="DUF5694"/>
    <property type="match status" value="1"/>
</dbReference>
<dbReference type="Proteomes" id="UP000523196">
    <property type="component" value="Unassembled WGS sequence"/>
</dbReference>
<accession>A0A7W3TJU6</accession>
<dbReference type="InterPro" id="IPR043749">
    <property type="entry name" value="DUF5694"/>
</dbReference>
<sequence length="277" mass="29784">MRTQLLVRTALATALAALSATALAAPPEGAPAPARVMMFGMFHFANPGRDMVKSGVVDVTTPAHQAYLDGLAGRLAGFEPTAVLAECSPGDQARYDAQFEEYVAGDFDLPTNETYQIGFRLAQQAGLSGVTCFDEDQVGWDAQPMFDYMDAHDTRAREDIEARFKALSAEQDREQSSLSLAQLLQLASDPGRDAVNKGLYLRTNAVGAGDGFAGADASASWWHRNFRMYANIQKAAGPGDRVVVLAGQGHTAILKDLLAVDDRRVAEDVRPYLEAGD</sequence>
<name>A0A7W3TJU6_9GAMM</name>
<evidence type="ECO:0000313" key="2">
    <source>
        <dbReference type="EMBL" id="MBB1059556.1"/>
    </source>
</evidence>
<organism evidence="2 3">
    <name type="scientific">Marilutibacter spongiae</name>
    <dbReference type="NCBI Taxonomy" id="2025720"/>
    <lineage>
        <taxon>Bacteria</taxon>
        <taxon>Pseudomonadati</taxon>
        <taxon>Pseudomonadota</taxon>
        <taxon>Gammaproteobacteria</taxon>
        <taxon>Lysobacterales</taxon>
        <taxon>Lysobacteraceae</taxon>
        <taxon>Marilutibacter</taxon>
    </lineage>
</organism>
<comment type="caution">
    <text evidence="2">The sequence shown here is derived from an EMBL/GenBank/DDBJ whole genome shotgun (WGS) entry which is preliminary data.</text>
</comment>
<dbReference type="RefSeq" id="WP_182685191.1">
    <property type="nucleotide sequence ID" value="NZ_JACHTF010000002.1"/>
</dbReference>
<protein>
    <recommendedName>
        <fullName evidence="4">ChaN family lipoprotein</fullName>
    </recommendedName>
</protein>
<dbReference type="EMBL" id="JACHTF010000002">
    <property type="protein sequence ID" value="MBB1059556.1"/>
    <property type="molecule type" value="Genomic_DNA"/>
</dbReference>
<evidence type="ECO:0008006" key="4">
    <source>
        <dbReference type="Google" id="ProtNLM"/>
    </source>
</evidence>
<evidence type="ECO:0000313" key="3">
    <source>
        <dbReference type="Proteomes" id="UP000523196"/>
    </source>
</evidence>
<reference evidence="2 3" key="1">
    <citation type="submission" date="2020-08" db="EMBL/GenBank/DDBJ databases">
        <authorList>
            <person name="Xu S."/>
            <person name="Li A."/>
        </authorList>
    </citation>
    <scope>NUCLEOTIDE SEQUENCE [LARGE SCALE GENOMIC DNA]</scope>
    <source>
        <strain evidence="2 3">119BY6-57</strain>
    </source>
</reference>
<evidence type="ECO:0000256" key="1">
    <source>
        <dbReference type="SAM" id="SignalP"/>
    </source>
</evidence>
<proteinExistence type="predicted"/>
<feature type="chain" id="PRO_5031399925" description="ChaN family lipoprotein" evidence="1">
    <location>
        <begin position="25"/>
        <end position="277"/>
    </location>
</feature>
<feature type="signal peptide" evidence="1">
    <location>
        <begin position="1"/>
        <end position="24"/>
    </location>
</feature>
<gene>
    <name evidence="2" type="ORF">H4F98_03100</name>
</gene>
<dbReference type="AlphaFoldDB" id="A0A7W3TJU6"/>
<keyword evidence="3" id="KW-1185">Reference proteome</keyword>
<keyword evidence="1" id="KW-0732">Signal</keyword>